<evidence type="ECO:0000313" key="1">
    <source>
        <dbReference type="EMBL" id="ODN69197.1"/>
    </source>
</evidence>
<comment type="caution">
    <text evidence="1">The sequence shown here is derived from an EMBL/GenBank/DDBJ whole genome shotgun (WGS) entry which is preliminary data.</text>
</comment>
<dbReference type="Proteomes" id="UP000094622">
    <property type="component" value="Unassembled WGS sequence"/>
</dbReference>
<sequence length="132" mass="13659">MPGALRRPRHVAISSQVRRPVSRAATASLGSGSGFRAFAAAASAAAVRSLALAPGSAFFGLLRAGRLAMPAASRKRITRSVGWAPWAIQCLARSTSSTTRSALSLASSGLKVPILSMKRPSRGERASAITML</sequence>
<gene>
    <name evidence="1" type="ORF">A6302_03507</name>
</gene>
<name>A0A1E3GYQ0_9HYPH</name>
<protein>
    <submittedName>
        <fullName evidence="1">Uncharacterized protein</fullName>
    </submittedName>
</protein>
<evidence type="ECO:0000313" key="2">
    <source>
        <dbReference type="Proteomes" id="UP000094622"/>
    </source>
</evidence>
<reference evidence="1 2" key="1">
    <citation type="submission" date="2016-07" db="EMBL/GenBank/DDBJ databases">
        <title>Draft Genome Sequence of Methylobrevis pamukkalensis PK2.</title>
        <authorList>
            <person name="Vasilenko O.V."/>
            <person name="Doronina N.V."/>
            <person name="Shmareva M.N."/>
            <person name="Tarlachkov S.V."/>
            <person name="Mustakhimov I."/>
            <person name="Trotsenko Y.A."/>
        </authorList>
    </citation>
    <scope>NUCLEOTIDE SEQUENCE [LARGE SCALE GENOMIC DNA]</scope>
    <source>
        <strain evidence="1 2">PK2</strain>
    </source>
</reference>
<keyword evidence="2" id="KW-1185">Reference proteome</keyword>
<dbReference type="AlphaFoldDB" id="A0A1E3GYQ0"/>
<proteinExistence type="predicted"/>
<accession>A0A1E3GYQ0</accession>
<organism evidence="1 2">
    <name type="scientific">Methylobrevis pamukkalensis</name>
    <dbReference type="NCBI Taxonomy" id="1439726"/>
    <lineage>
        <taxon>Bacteria</taxon>
        <taxon>Pseudomonadati</taxon>
        <taxon>Pseudomonadota</taxon>
        <taxon>Alphaproteobacteria</taxon>
        <taxon>Hyphomicrobiales</taxon>
        <taxon>Pleomorphomonadaceae</taxon>
        <taxon>Methylobrevis</taxon>
    </lineage>
</organism>
<dbReference type="EMBL" id="MCRJ01000104">
    <property type="protein sequence ID" value="ODN69197.1"/>
    <property type="molecule type" value="Genomic_DNA"/>
</dbReference>